<keyword evidence="7" id="KW-0799">Topoisomerase</keyword>
<dbReference type="Pfam" id="PF03989">
    <property type="entry name" value="DNA_gyraseA_C"/>
    <property type="match status" value="6"/>
</dbReference>
<dbReference type="HAMAP" id="MF_01897">
    <property type="entry name" value="GyrA"/>
    <property type="match status" value="1"/>
</dbReference>
<feature type="region of interest" description="Disordered" evidence="11">
    <location>
        <begin position="810"/>
        <end position="856"/>
    </location>
</feature>
<dbReference type="PROSITE" id="PS52040">
    <property type="entry name" value="TOPO_IIA"/>
    <property type="match status" value="1"/>
</dbReference>
<dbReference type="InterPro" id="IPR013760">
    <property type="entry name" value="Topo_IIA-like_dom_sf"/>
</dbReference>
<dbReference type="InterPro" id="IPR005743">
    <property type="entry name" value="GyrA"/>
</dbReference>
<keyword evidence="8" id="KW-0238">DNA-binding</keyword>
<dbReference type="InterPro" id="IPR013757">
    <property type="entry name" value="Topo_IIA_A_a_sf"/>
</dbReference>
<dbReference type="GO" id="GO:0005524">
    <property type="term" value="F:ATP binding"/>
    <property type="evidence" value="ECO:0007669"/>
    <property type="project" value="UniProtKB-KW"/>
</dbReference>
<evidence type="ECO:0000256" key="4">
    <source>
        <dbReference type="ARBA" id="ARBA00022490"/>
    </source>
</evidence>
<dbReference type="Gene3D" id="3.30.1360.40">
    <property type="match status" value="1"/>
</dbReference>
<dbReference type="AlphaFoldDB" id="A0A381PV44"/>
<dbReference type="SMART" id="SM00434">
    <property type="entry name" value="TOP4c"/>
    <property type="match status" value="1"/>
</dbReference>
<dbReference type="GO" id="GO:0005737">
    <property type="term" value="C:cytoplasm"/>
    <property type="evidence" value="ECO:0007669"/>
    <property type="project" value="TreeGrafter"/>
</dbReference>
<comment type="similarity">
    <text evidence="2">Belongs to the type II topoisomerase GyrA/ParC subunit family.</text>
</comment>
<dbReference type="GO" id="GO:0005694">
    <property type="term" value="C:chromosome"/>
    <property type="evidence" value="ECO:0007669"/>
    <property type="project" value="InterPro"/>
</dbReference>
<dbReference type="InterPro" id="IPR035516">
    <property type="entry name" value="Gyrase/topoIV_suA_C"/>
</dbReference>
<dbReference type="CDD" id="cd00187">
    <property type="entry name" value="TOP4c"/>
    <property type="match status" value="1"/>
</dbReference>
<dbReference type="InterPro" id="IPR006691">
    <property type="entry name" value="GyrA/parC_rep"/>
</dbReference>
<keyword evidence="5" id="KW-0547">Nucleotide-binding</keyword>
<evidence type="ECO:0000256" key="3">
    <source>
        <dbReference type="ARBA" id="ARBA00012895"/>
    </source>
</evidence>
<evidence type="ECO:0000256" key="5">
    <source>
        <dbReference type="ARBA" id="ARBA00022741"/>
    </source>
</evidence>
<dbReference type="InterPro" id="IPR050220">
    <property type="entry name" value="Type_II_DNA_Topoisomerases"/>
</dbReference>
<protein>
    <recommendedName>
        <fullName evidence="3">DNA topoisomerase (ATP-hydrolyzing)</fullName>
        <ecNumber evidence="3">5.6.2.2</ecNumber>
    </recommendedName>
</protein>
<evidence type="ECO:0000256" key="7">
    <source>
        <dbReference type="ARBA" id="ARBA00023029"/>
    </source>
</evidence>
<dbReference type="Gene3D" id="3.90.199.10">
    <property type="entry name" value="Topoisomerase II, domain 5"/>
    <property type="match status" value="1"/>
</dbReference>
<evidence type="ECO:0000256" key="6">
    <source>
        <dbReference type="ARBA" id="ARBA00022840"/>
    </source>
</evidence>
<dbReference type="Pfam" id="PF00521">
    <property type="entry name" value="DNA_topoisoIV"/>
    <property type="match status" value="1"/>
</dbReference>
<dbReference type="FunFam" id="2.120.10.90:FF:000004">
    <property type="entry name" value="DNA gyrase subunit A"/>
    <property type="match status" value="1"/>
</dbReference>
<sequence length="856" mass="95036">MADDELRLGGEKVLERLLEDEMRESFIDYSMSVIVQRALPDVRDGLKPVHRRILYAMGELGLSPGRGYKKSATVVGDVLGKYHPHGDSSVYDSMVRMVQEFSLRYPLVDGQGNFGSIDGDSAAAYRYTEARLTALAMELLQDIEKETVAFTPNFDGRLEEPTVLPARVPNLLMNGSSGIAVGMATNIPPHNLREILAAAAALIADPDLSQERLEQLVTGPDFPTGGFICGRSGIEDAFRTGRGRIVMRARAKIEEMNESSERIIVTEIPFMVNKSRLIEQIAQLVRDKKITEIRDMRDESDRDGLRIVIELKRDAIPQIVLNRLYKHTQMQSTFGTIMLALVDGVPRVLTLRQMLQHFIDHRHVVVVRRTTFDLRKADERAHILEGLKIAVDNIDQVIKIIRGSRDAETASERLQENFELSERQAKAILDMRLARLTGLEMEKLDDELAALRVTIEELRGILDSRDRRMEIITEELTEIGKKYGDDRRSEIIGEASSLDVEDLIADEEMVITVSRAGYVKRTEVDTYRAQRRGGRGLQGMGTKEEDWVEHLFVASAHEYLMIFTRSGQCHWLKVWQVPPAGRHSRGKPIVNLLNIDPSDEIASVVAVREFSDDRYLLFCTKGGKIKKTALSAYGNVRTVGLIGINIREGDELIDVQLTDADNEVILATRNGLAIRFRESDARPMGRVAEGVRGIRLGADDEVVGMVVVARDEATLLVVSESGMGKRSEIDAYRLQARGGKGVINLKTNEKTGKVVAIKSVVPEDQLMVITRNGVINRQRIDEIRVIGRATQGVRLVNLDENDSVMDVARVFPDPPNGESNGEEAAGGGAEGEQDAKASVDSGTGDAVEPDSPTEGE</sequence>
<keyword evidence="4" id="KW-0963">Cytoplasm</keyword>
<evidence type="ECO:0000256" key="11">
    <source>
        <dbReference type="SAM" id="MobiDB-lite"/>
    </source>
</evidence>
<dbReference type="SUPFAM" id="SSF56719">
    <property type="entry name" value="Type II DNA topoisomerase"/>
    <property type="match status" value="1"/>
</dbReference>
<dbReference type="EMBL" id="UINC01001105">
    <property type="protein sequence ID" value="SUZ70936.1"/>
    <property type="molecule type" value="Genomic_DNA"/>
</dbReference>
<dbReference type="FunFam" id="3.90.199.10:FF:000001">
    <property type="entry name" value="DNA gyrase subunit A"/>
    <property type="match status" value="1"/>
</dbReference>
<feature type="coiled-coil region" evidence="10">
    <location>
        <begin position="404"/>
        <end position="461"/>
    </location>
</feature>
<dbReference type="SUPFAM" id="SSF101904">
    <property type="entry name" value="GyrA/ParC C-terminal domain-like"/>
    <property type="match status" value="1"/>
</dbReference>
<dbReference type="NCBIfam" id="NF004044">
    <property type="entry name" value="PRK05561.1"/>
    <property type="match status" value="1"/>
</dbReference>
<dbReference type="InterPro" id="IPR002205">
    <property type="entry name" value="Topo_IIA_dom_A"/>
</dbReference>
<evidence type="ECO:0000313" key="13">
    <source>
        <dbReference type="EMBL" id="SUZ70936.1"/>
    </source>
</evidence>
<feature type="domain" description="Topo IIA-type catalytic" evidence="12">
    <location>
        <begin position="39"/>
        <end position="503"/>
    </location>
</feature>
<evidence type="ECO:0000256" key="1">
    <source>
        <dbReference type="ARBA" id="ARBA00000185"/>
    </source>
</evidence>
<dbReference type="EC" id="5.6.2.2" evidence="3"/>
<dbReference type="NCBIfam" id="NF004043">
    <property type="entry name" value="PRK05560.1"/>
    <property type="match status" value="1"/>
</dbReference>
<comment type="catalytic activity">
    <reaction evidence="1">
        <text>ATP-dependent breakage, passage and rejoining of double-stranded DNA.</text>
        <dbReference type="EC" id="5.6.2.2"/>
    </reaction>
</comment>
<dbReference type="Gene3D" id="1.10.268.10">
    <property type="entry name" value="Topoisomerase, domain 3"/>
    <property type="match status" value="1"/>
</dbReference>
<evidence type="ECO:0000259" key="12">
    <source>
        <dbReference type="PROSITE" id="PS52040"/>
    </source>
</evidence>
<evidence type="ECO:0000256" key="8">
    <source>
        <dbReference type="ARBA" id="ARBA00023125"/>
    </source>
</evidence>
<dbReference type="InterPro" id="IPR013758">
    <property type="entry name" value="Topo_IIA_A/C_ab"/>
</dbReference>
<name>A0A381PV44_9ZZZZ</name>
<dbReference type="FunFam" id="1.10.268.10:FF:000001">
    <property type="entry name" value="DNA gyrase subunit A"/>
    <property type="match status" value="1"/>
</dbReference>
<dbReference type="GO" id="GO:0009330">
    <property type="term" value="C:DNA topoisomerase type II (double strand cut, ATP-hydrolyzing) complex"/>
    <property type="evidence" value="ECO:0007669"/>
    <property type="project" value="TreeGrafter"/>
</dbReference>
<evidence type="ECO:0000256" key="10">
    <source>
        <dbReference type="SAM" id="Coils"/>
    </source>
</evidence>
<dbReference type="PANTHER" id="PTHR43493">
    <property type="entry name" value="DNA GYRASE/TOPOISOMERASE SUBUNIT A"/>
    <property type="match status" value="1"/>
</dbReference>
<gene>
    <name evidence="13" type="ORF">METZ01_LOCUS23790</name>
</gene>
<organism evidence="13">
    <name type="scientific">marine metagenome</name>
    <dbReference type="NCBI Taxonomy" id="408172"/>
    <lineage>
        <taxon>unclassified sequences</taxon>
        <taxon>metagenomes</taxon>
        <taxon>ecological metagenomes</taxon>
    </lineage>
</organism>
<evidence type="ECO:0000256" key="2">
    <source>
        <dbReference type="ARBA" id="ARBA00008263"/>
    </source>
</evidence>
<accession>A0A381PV44</accession>
<dbReference type="GO" id="GO:0003677">
    <property type="term" value="F:DNA binding"/>
    <property type="evidence" value="ECO:0007669"/>
    <property type="project" value="UniProtKB-KW"/>
</dbReference>
<dbReference type="NCBIfam" id="TIGR01063">
    <property type="entry name" value="gyrA"/>
    <property type="match status" value="1"/>
</dbReference>
<dbReference type="Gene3D" id="2.120.10.90">
    <property type="entry name" value="DNA gyrase/topoisomerase IV, subunit A, C-terminal"/>
    <property type="match status" value="1"/>
</dbReference>
<keyword evidence="10" id="KW-0175">Coiled coil</keyword>
<feature type="compositionally biased region" description="Acidic residues" evidence="11">
    <location>
        <begin position="847"/>
        <end position="856"/>
    </location>
</feature>
<dbReference type="GO" id="GO:0006265">
    <property type="term" value="P:DNA topological change"/>
    <property type="evidence" value="ECO:0007669"/>
    <property type="project" value="InterPro"/>
</dbReference>
<dbReference type="FunFam" id="3.30.1360.40:FF:000002">
    <property type="entry name" value="DNA gyrase subunit A"/>
    <property type="match status" value="1"/>
</dbReference>
<keyword evidence="6" id="KW-0067">ATP-binding</keyword>
<keyword evidence="9" id="KW-0413">Isomerase</keyword>
<proteinExistence type="inferred from homology"/>
<reference evidence="13" key="1">
    <citation type="submission" date="2018-05" db="EMBL/GenBank/DDBJ databases">
        <authorList>
            <person name="Lanie J.A."/>
            <person name="Ng W.-L."/>
            <person name="Kazmierczak K.M."/>
            <person name="Andrzejewski T.M."/>
            <person name="Davidsen T.M."/>
            <person name="Wayne K.J."/>
            <person name="Tettelin H."/>
            <person name="Glass J.I."/>
            <person name="Rusch D."/>
            <person name="Podicherti R."/>
            <person name="Tsui H.-C.T."/>
            <person name="Winkler M.E."/>
        </authorList>
    </citation>
    <scope>NUCLEOTIDE SEQUENCE</scope>
</reference>
<dbReference type="PANTHER" id="PTHR43493:SF5">
    <property type="entry name" value="DNA GYRASE SUBUNIT A, CHLOROPLASTIC_MITOCHONDRIAL"/>
    <property type="match status" value="1"/>
</dbReference>
<dbReference type="GO" id="GO:0003918">
    <property type="term" value="F:DNA topoisomerase type II (double strand cut, ATP-hydrolyzing) activity"/>
    <property type="evidence" value="ECO:0007669"/>
    <property type="project" value="UniProtKB-EC"/>
</dbReference>
<evidence type="ECO:0000256" key="9">
    <source>
        <dbReference type="ARBA" id="ARBA00023235"/>
    </source>
</evidence>